<name>A0A5P3MU90_NEIAN</name>
<gene>
    <name evidence="1" type="ORF">D0T90_06785</name>
</gene>
<dbReference type="EMBL" id="CP031699">
    <property type="protein sequence ID" value="QEY24229.1"/>
    <property type="molecule type" value="Genomic_DNA"/>
</dbReference>
<dbReference type="RefSeq" id="WP_123795565.1">
    <property type="nucleotide sequence ID" value="NZ_CP031699.1"/>
</dbReference>
<protein>
    <submittedName>
        <fullName evidence="1">Uncharacterized protein</fullName>
    </submittedName>
</protein>
<dbReference type="OrthoDB" id="8613449at2"/>
<accession>A0A5P3MU90</accession>
<sequence>MYTVNDVFQRLRRVSRLCFESRSLAGSKMDWNCCGNGETLTGFADGVLTFSDRFRLDNGRICRDEKQWRQEEGGLAFYHYREQRFQRIFLFRETENGLLAEQPYACMPDDYFGSLTVCGGAVVLTIRIVGSRKNELIRYEYR</sequence>
<organism evidence="1 2">
    <name type="scientific">Neisseria animalis</name>
    <dbReference type="NCBI Taxonomy" id="492"/>
    <lineage>
        <taxon>Bacteria</taxon>
        <taxon>Pseudomonadati</taxon>
        <taxon>Pseudomonadota</taxon>
        <taxon>Betaproteobacteria</taxon>
        <taxon>Neisseriales</taxon>
        <taxon>Neisseriaceae</taxon>
        <taxon>Neisseria</taxon>
    </lineage>
</organism>
<evidence type="ECO:0000313" key="2">
    <source>
        <dbReference type="Proteomes" id="UP000325536"/>
    </source>
</evidence>
<proteinExistence type="predicted"/>
<dbReference type="AlphaFoldDB" id="A0A5P3MU90"/>
<evidence type="ECO:0000313" key="1">
    <source>
        <dbReference type="EMBL" id="QEY24229.1"/>
    </source>
</evidence>
<keyword evidence="2" id="KW-1185">Reference proteome</keyword>
<dbReference type="Proteomes" id="UP000325536">
    <property type="component" value="Chromosome"/>
</dbReference>
<dbReference type="KEGG" id="naq:D0T90_06785"/>
<reference evidence="1 2" key="1">
    <citation type="submission" date="2018-08" db="EMBL/GenBank/DDBJ databases">
        <title>Neisseria animalis ATCC 49930 complete genome.</title>
        <authorList>
            <person name="Veseli I.A."/>
            <person name="Mascarenhas dos Santos A.C."/>
            <person name="Buttler R."/>
            <person name="Pombert J.-F."/>
        </authorList>
    </citation>
    <scope>NUCLEOTIDE SEQUENCE [LARGE SCALE GENOMIC DNA]</scope>
    <source>
        <strain evidence="1 2">ATCC 49930</strain>
    </source>
</reference>